<dbReference type="Pfam" id="PF20309">
    <property type="entry name" value="DRHyd-ASK"/>
    <property type="match status" value="1"/>
</dbReference>
<feature type="coiled-coil region" evidence="15">
    <location>
        <begin position="1138"/>
        <end position="1165"/>
    </location>
</feature>
<evidence type="ECO:0000256" key="10">
    <source>
        <dbReference type="ARBA" id="ARBA00022842"/>
    </source>
</evidence>
<dbReference type="FunFam" id="1.10.510.10:FF:000054">
    <property type="entry name" value="Mitogen-activated protein kinase kinase kinase 5"/>
    <property type="match status" value="1"/>
</dbReference>
<feature type="domain" description="Protein kinase" evidence="18">
    <location>
        <begin position="616"/>
        <end position="874"/>
    </location>
</feature>
<keyword evidence="8" id="KW-0418">Kinase</keyword>
<dbReference type="InterPro" id="IPR046873">
    <property type="entry name" value="HisK-N-like"/>
</dbReference>
<keyword evidence="11 15" id="KW-0175">Coiled coil</keyword>
<dbReference type="AlphaFoldDB" id="A0A8C9XJ44"/>
<dbReference type="Pfam" id="PF19039">
    <property type="entry name" value="ASK_PH"/>
    <property type="match status" value="1"/>
</dbReference>
<evidence type="ECO:0000256" key="3">
    <source>
        <dbReference type="ARBA" id="ARBA00012406"/>
    </source>
</evidence>
<evidence type="ECO:0000313" key="19">
    <source>
        <dbReference type="Ensembl" id="ENSSLUP00000010575.1"/>
    </source>
</evidence>
<keyword evidence="9 14" id="KW-0067">ATP-binding</keyword>
<dbReference type="GO" id="GO:0005524">
    <property type="term" value="F:ATP binding"/>
    <property type="evidence" value="ECO:0007669"/>
    <property type="project" value="UniProtKB-UniRule"/>
</dbReference>
<comment type="similarity">
    <text evidence="2">Belongs to the protein kinase superfamily. STE Ser/Thr protein kinase family. MAP kinase kinase kinase subfamily.</text>
</comment>
<dbReference type="FunFam" id="3.30.200.20:FF:000067">
    <property type="entry name" value="Mitogen-activated protein kinase kinase kinase 5"/>
    <property type="match status" value="1"/>
</dbReference>
<evidence type="ECO:0000259" key="18">
    <source>
        <dbReference type="PROSITE" id="PS50011"/>
    </source>
</evidence>
<keyword evidence="17" id="KW-1133">Transmembrane helix</keyword>
<dbReference type="PROSITE" id="PS00108">
    <property type="entry name" value="PROTEIN_KINASE_ST"/>
    <property type="match status" value="1"/>
</dbReference>
<dbReference type="InterPro" id="IPR011009">
    <property type="entry name" value="Kinase-like_dom_sf"/>
</dbReference>
<gene>
    <name evidence="19" type="primary">si:ch211-1i11.3</name>
</gene>
<dbReference type="Gene3D" id="3.30.200.20">
    <property type="entry name" value="Phosphorylase Kinase, domain 1"/>
    <property type="match status" value="1"/>
</dbReference>
<dbReference type="Pfam" id="PF13281">
    <property type="entry name" value="MAP3K_TRAF_bd"/>
    <property type="match status" value="1"/>
</dbReference>
<evidence type="ECO:0000256" key="15">
    <source>
        <dbReference type="SAM" id="Coils"/>
    </source>
</evidence>
<evidence type="ECO:0000256" key="11">
    <source>
        <dbReference type="ARBA" id="ARBA00023054"/>
    </source>
</evidence>
<dbReference type="GO" id="GO:0004709">
    <property type="term" value="F:MAP kinase kinase kinase activity"/>
    <property type="evidence" value="ECO:0007669"/>
    <property type="project" value="UniProtKB-EC"/>
</dbReference>
<evidence type="ECO:0000256" key="17">
    <source>
        <dbReference type="SAM" id="Phobius"/>
    </source>
</evidence>
<keyword evidence="6" id="KW-0479">Metal-binding</keyword>
<dbReference type="InterPro" id="IPR000719">
    <property type="entry name" value="Prot_kinase_dom"/>
</dbReference>
<comment type="catalytic activity">
    <reaction evidence="13">
        <text>L-seryl-[protein] + ATP = O-phospho-L-seryl-[protein] + ADP + H(+)</text>
        <dbReference type="Rhea" id="RHEA:17989"/>
        <dbReference type="Rhea" id="RHEA-COMP:9863"/>
        <dbReference type="Rhea" id="RHEA-COMP:11604"/>
        <dbReference type="ChEBI" id="CHEBI:15378"/>
        <dbReference type="ChEBI" id="CHEBI:29999"/>
        <dbReference type="ChEBI" id="CHEBI:30616"/>
        <dbReference type="ChEBI" id="CHEBI:83421"/>
        <dbReference type="ChEBI" id="CHEBI:456216"/>
        <dbReference type="EC" id="2.7.11.25"/>
    </reaction>
</comment>
<dbReference type="GeneTree" id="ENSGT00940000159398"/>
<dbReference type="PANTHER" id="PTHR11584">
    <property type="entry name" value="SERINE/THREONINE PROTEIN KINASE"/>
    <property type="match status" value="1"/>
</dbReference>
<proteinExistence type="inferred from homology"/>
<dbReference type="EC" id="2.7.11.25" evidence="3"/>
<feature type="region of interest" description="Disordered" evidence="16">
    <location>
        <begin position="876"/>
        <end position="895"/>
    </location>
</feature>
<reference evidence="19" key="2">
    <citation type="submission" date="2025-09" db="UniProtKB">
        <authorList>
            <consortium name="Ensembl"/>
        </authorList>
    </citation>
    <scope>IDENTIFICATION</scope>
</reference>
<evidence type="ECO:0000256" key="6">
    <source>
        <dbReference type="ARBA" id="ARBA00022723"/>
    </source>
</evidence>
<evidence type="ECO:0000256" key="9">
    <source>
        <dbReference type="ARBA" id="ARBA00022840"/>
    </source>
</evidence>
<evidence type="ECO:0000256" key="4">
    <source>
        <dbReference type="ARBA" id="ARBA00022527"/>
    </source>
</evidence>
<keyword evidence="5" id="KW-0808">Transferase</keyword>
<dbReference type="InterPro" id="IPR043969">
    <property type="entry name" value="MAP3K_PH"/>
</dbReference>
<dbReference type="InterPro" id="IPR008271">
    <property type="entry name" value="Ser/Thr_kinase_AS"/>
</dbReference>
<dbReference type="Pfam" id="PF00069">
    <property type="entry name" value="Pkinase"/>
    <property type="match status" value="1"/>
</dbReference>
<evidence type="ECO:0000256" key="5">
    <source>
        <dbReference type="ARBA" id="ARBA00022679"/>
    </source>
</evidence>
<dbReference type="SMART" id="SM00220">
    <property type="entry name" value="S_TKc"/>
    <property type="match status" value="1"/>
</dbReference>
<feature type="binding site" evidence="14">
    <location>
        <position position="645"/>
    </location>
    <ligand>
        <name>ATP</name>
        <dbReference type="ChEBI" id="CHEBI:30616"/>
    </ligand>
</feature>
<dbReference type="Pfam" id="PF20302">
    <property type="entry name" value="HisK-N-like"/>
    <property type="match status" value="1"/>
</dbReference>
<evidence type="ECO:0000256" key="8">
    <source>
        <dbReference type="ARBA" id="ARBA00022777"/>
    </source>
</evidence>
<feature type="compositionally biased region" description="Basic and acidic residues" evidence="16">
    <location>
        <begin position="884"/>
        <end position="894"/>
    </location>
</feature>
<dbReference type="PROSITE" id="PS50011">
    <property type="entry name" value="PROTEIN_KINASE_DOM"/>
    <property type="match status" value="1"/>
</dbReference>
<feature type="transmembrane region" description="Helical" evidence="17">
    <location>
        <begin position="1180"/>
        <end position="1202"/>
    </location>
</feature>
<dbReference type="Gene3D" id="1.10.510.10">
    <property type="entry name" value="Transferase(Phosphotransferase) domain 1"/>
    <property type="match status" value="1"/>
</dbReference>
<evidence type="ECO:0000256" key="14">
    <source>
        <dbReference type="PROSITE-ProRule" id="PRU10141"/>
    </source>
</evidence>
<dbReference type="GO" id="GO:0033554">
    <property type="term" value="P:cellular response to stress"/>
    <property type="evidence" value="ECO:0007669"/>
    <property type="project" value="TreeGrafter"/>
</dbReference>
<dbReference type="PANTHER" id="PTHR11584:SF391">
    <property type="entry name" value="MITOGEN-ACTIVATED PROTEIN KINASE KINASE KINASE 6"/>
    <property type="match status" value="1"/>
</dbReference>
<dbReference type="Ensembl" id="ENSSLUT00000010903.1">
    <property type="protein sequence ID" value="ENSSLUP00000010575.1"/>
    <property type="gene ID" value="ENSSLUG00000003332.1"/>
</dbReference>
<comment type="cofactor">
    <cofactor evidence="1">
        <name>Mg(2+)</name>
        <dbReference type="ChEBI" id="CHEBI:18420"/>
    </cofactor>
</comment>
<evidence type="ECO:0000256" key="7">
    <source>
        <dbReference type="ARBA" id="ARBA00022741"/>
    </source>
</evidence>
<keyword evidence="7 14" id="KW-0547">Nucleotide-binding</keyword>
<dbReference type="InterPro" id="IPR046872">
    <property type="entry name" value="DRHyd-ASK"/>
</dbReference>
<sequence length="1208" mass="136389">PACPLDSTALELSASGSGKQVVSPRSRTRPVSVAYIVNKDAAVPQTEENLSLKCLKEACADAHAVFQTISFERISLGTTDILDSFYNADVAVVEMSESFCQPSLFYHLGVRESFSLTNNIILYCYKQDNDLQAQCGSYTFIPYVVSPQGKVFACDATIMTAIKELMQPSFQLEPLLTPLVETLVHLLNNVQIHVKCYDFSAFCAYSEYFRESIRHEIRMARERFSGQALSEELSNIQKRLDSVELLTPDIVMSLLLSYRDIQDYDAIIKLVETLSNLPMCLVAKHQNIKFNYIFALNRRNHPGDRAKALETILPIVESGDKVASDVYCLCGRIYKDMFMSSGFTDQRSREQSCYWYGKAFEQEPTLHSGINNVVLLMAAGHEFDTSIELRKIGVTISTLLGRKGSLEKMKDYWDVGFYLGANILANEHRKVIMASDKLYKLKAPIWYVASIMETYILYRQFVKLPEVKSPTQDTVDFWMELLLQTCRPTDSTGRCPVLIVEPSKVLQPAIVCVSEEDESRTVQLEHVTPLKKGLHQWTFPASAIRGVSASKIDERSCFLYVHYNSDDFQLCFPSELHCKGFCELVNSLLQEAEHPSQDLNHEAEAVLEYICETNENGDKVILGKGTYGVVYAGRDLSNQVRIAIKEIPERDSMYSQPLHEEIALHKRLKHRNIVQYLGSVSQEGFIKIFMEEVPGGSLSSLLRSKWGPLKDNEATIIFYTKQILEGLKYLHDNQIVHRDIKGDNVLVNTYSGVLKISDFGTSKRLAGINPCTETFTGTLQYMAPEIIDQGPRGYGKPADIWSLGCTIIEMATGKPPFHELGSPQAAMFKVGMFKIHPKVPECMSNEAKGFIMNCFVPDPDDRATATELLKANFLRSSPKKKARAPQESEHKDISSADYQRSLSVPISILVEDADLYPVSIDLSCSLDFRQRKSTLIADEISESPPSTSSLLSIPEDFPSDMSSPASTDENVGLFMLRKDSERRATLHRVLTDYISDVVSNIQESVPQVGEEQSQQHRSKHYEICLRDNIRSPDRRQLTRSLTELRTSLFTAAVSLNSLQAVLFSFQDAVKKVLRQQQVKPHWMFALDNLLRHSVQDAITVLLPGSVSSCTVCMYVCTVINTILELHCFLLSNDGCFCVLRLLSQLNEKEREYQELLMNSVQRKREEIDALRKSAVTEGNFFFFLFFNHTVCYILVDLVLLPIKFDCTC</sequence>
<reference evidence="19" key="1">
    <citation type="submission" date="2025-08" db="UniProtKB">
        <authorList>
            <consortium name="Ensembl"/>
        </authorList>
    </citation>
    <scope>IDENTIFICATION</scope>
</reference>
<evidence type="ECO:0000256" key="16">
    <source>
        <dbReference type="SAM" id="MobiDB-lite"/>
    </source>
</evidence>
<evidence type="ECO:0000256" key="13">
    <source>
        <dbReference type="ARBA" id="ARBA00048329"/>
    </source>
</evidence>
<keyword evidence="17" id="KW-0472">Membrane</keyword>
<dbReference type="GO" id="GO:0046872">
    <property type="term" value="F:metal ion binding"/>
    <property type="evidence" value="ECO:0007669"/>
    <property type="project" value="UniProtKB-KW"/>
</dbReference>
<dbReference type="PROSITE" id="PS00107">
    <property type="entry name" value="PROTEIN_KINASE_ATP"/>
    <property type="match status" value="1"/>
</dbReference>
<organism evidence="19 20">
    <name type="scientific">Sander lucioperca</name>
    <name type="common">Pike-perch</name>
    <name type="synonym">Perca lucioperca</name>
    <dbReference type="NCBI Taxonomy" id="283035"/>
    <lineage>
        <taxon>Eukaryota</taxon>
        <taxon>Metazoa</taxon>
        <taxon>Chordata</taxon>
        <taxon>Craniata</taxon>
        <taxon>Vertebrata</taxon>
        <taxon>Euteleostomi</taxon>
        <taxon>Actinopterygii</taxon>
        <taxon>Neopterygii</taxon>
        <taxon>Teleostei</taxon>
        <taxon>Neoteleostei</taxon>
        <taxon>Acanthomorphata</taxon>
        <taxon>Eupercaria</taxon>
        <taxon>Perciformes</taxon>
        <taxon>Percoidei</taxon>
        <taxon>Percidae</taxon>
        <taxon>Luciopercinae</taxon>
        <taxon>Sander</taxon>
    </lineage>
</organism>
<evidence type="ECO:0000256" key="12">
    <source>
        <dbReference type="ARBA" id="ARBA00047559"/>
    </source>
</evidence>
<evidence type="ECO:0000313" key="20">
    <source>
        <dbReference type="Proteomes" id="UP000694568"/>
    </source>
</evidence>
<comment type="catalytic activity">
    <reaction evidence="12">
        <text>L-threonyl-[protein] + ATP = O-phospho-L-threonyl-[protein] + ADP + H(+)</text>
        <dbReference type="Rhea" id="RHEA:46608"/>
        <dbReference type="Rhea" id="RHEA-COMP:11060"/>
        <dbReference type="Rhea" id="RHEA-COMP:11605"/>
        <dbReference type="ChEBI" id="CHEBI:15378"/>
        <dbReference type="ChEBI" id="CHEBI:30013"/>
        <dbReference type="ChEBI" id="CHEBI:30616"/>
        <dbReference type="ChEBI" id="CHEBI:61977"/>
        <dbReference type="ChEBI" id="CHEBI:456216"/>
        <dbReference type="EC" id="2.7.11.25"/>
    </reaction>
</comment>
<dbReference type="CDD" id="cd06624">
    <property type="entry name" value="STKc_ASK"/>
    <property type="match status" value="1"/>
</dbReference>
<keyword evidence="10" id="KW-0460">Magnesium</keyword>
<dbReference type="SUPFAM" id="SSF56112">
    <property type="entry name" value="Protein kinase-like (PK-like)"/>
    <property type="match status" value="1"/>
</dbReference>
<keyword evidence="20" id="KW-1185">Reference proteome</keyword>
<evidence type="ECO:0000256" key="2">
    <source>
        <dbReference type="ARBA" id="ARBA00006529"/>
    </source>
</evidence>
<dbReference type="Proteomes" id="UP000694568">
    <property type="component" value="Unplaced"/>
</dbReference>
<protein>
    <recommendedName>
        <fullName evidence="3">mitogen-activated protein kinase kinase kinase</fullName>
        <ecNumber evidence="3">2.7.11.25</ecNumber>
    </recommendedName>
</protein>
<dbReference type="InterPro" id="IPR025136">
    <property type="entry name" value="MAP3K_TRAF-bd"/>
</dbReference>
<accession>A0A8C9XJ44</accession>
<dbReference type="InterPro" id="IPR017441">
    <property type="entry name" value="Protein_kinase_ATP_BS"/>
</dbReference>
<evidence type="ECO:0000256" key="1">
    <source>
        <dbReference type="ARBA" id="ARBA00001946"/>
    </source>
</evidence>
<keyword evidence="17" id="KW-0812">Transmembrane</keyword>
<keyword evidence="4" id="KW-0723">Serine/threonine-protein kinase</keyword>
<name>A0A8C9XJ44_SANLU</name>